<keyword evidence="2" id="KW-1185">Reference proteome</keyword>
<accession>A0A1N7S5K8</accession>
<dbReference type="AlphaFoldDB" id="A0A1N7S5K8"/>
<evidence type="ECO:0000313" key="2">
    <source>
        <dbReference type="Proteomes" id="UP000195569"/>
    </source>
</evidence>
<dbReference type="Proteomes" id="UP000195569">
    <property type="component" value="Unassembled WGS sequence"/>
</dbReference>
<proteinExistence type="predicted"/>
<evidence type="ECO:0000313" key="1">
    <source>
        <dbReference type="EMBL" id="SIT42596.1"/>
    </source>
</evidence>
<name>A0A1N7S5K8_9BURK</name>
<gene>
    <name evidence="1" type="ORF">BN2476_320200</name>
</gene>
<dbReference type="EMBL" id="CYGY02000032">
    <property type="protein sequence ID" value="SIT42596.1"/>
    <property type="molecule type" value="Genomic_DNA"/>
</dbReference>
<comment type="caution">
    <text evidence="1">The sequence shown here is derived from an EMBL/GenBank/DDBJ whole genome shotgun (WGS) entry which is preliminary data.</text>
</comment>
<protein>
    <submittedName>
        <fullName evidence="1">Uncharacterized protein</fullName>
    </submittedName>
</protein>
<reference evidence="1" key="1">
    <citation type="submission" date="2016-12" db="EMBL/GenBank/DDBJ databases">
        <authorList>
            <person name="Moulin L."/>
        </authorList>
    </citation>
    <scope>NUCLEOTIDE SEQUENCE [LARGE SCALE GENOMIC DNA]</scope>
    <source>
        <strain evidence="1">STM 7183</strain>
    </source>
</reference>
<organism evidence="1 2">
    <name type="scientific">Paraburkholderia piptadeniae</name>
    <dbReference type="NCBI Taxonomy" id="1701573"/>
    <lineage>
        <taxon>Bacteria</taxon>
        <taxon>Pseudomonadati</taxon>
        <taxon>Pseudomonadota</taxon>
        <taxon>Betaproteobacteria</taxon>
        <taxon>Burkholderiales</taxon>
        <taxon>Burkholderiaceae</taxon>
        <taxon>Paraburkholderia</taxon>
    </lineage>
</organism>
<sequence length="74" mass="7537">MAAVTGVVTNGIGIMAAAMTMITVIGTTAVTTAGIDSNTELFVPTKNRPTGAVFLSRCADNEETFTCVANAHTS</sequence>